<proteinExistence type="predicted"/>
<organism evidence="3 4">
    <name type="scientific">Hymenobacter crusticola</name>
    <dbReference type="NCBI Taxonomy" id="1770526"/>
    <lineage>
        <taxon>Bacteria</taxon>
        <taxon>Pseudomonadati</taxon>
        <taxon>Bacteroidota</taxon>
        <taxon>Cytophagia</taxon>
        <taxon>Cytophagales</taxon>
        <taxon>Hymenobacteraceae</taxon>
        <taxon>Hymenobacter</taxon>
    </lineage>
</organism>
<keyword evidence="4" id="KW-1185">Reference proteome</keyword>
<keyword evidence="1" id="KW-0812">Transmembrane</keyword>
<dbReference type="AlphaFoldDB" id="A0A243WD83"/>
<protein>
    <recommendedName>
        <fullName evidence="2">2TM domain-containing protein</fullName>
    </recommendedName>
</protein>
<name>A0A243WD83_9BACT</name>
<feature type="transmembrane region" description="Helical" evidence="1">
    <location>
        <begin position="53"/>
        <end position="74"/>
    </location>
</feature>
<evidence type="ECO:0000256" key="1">
    <source>
        <dbReference type="SAM" id="Phobius"/>
    </source>
</evidence>
<accession>A0A243WD83</accession>
<dbReference type="OrthoDB" id="8965954at2"/>
<dbReference type="EMBL" id="MTSE01000007">
    <property type="protein sequence ID" value="OUJ73043.1"/>
    <property type="molecule type" value="Genomic_DNA"/>
</dbReference>
<feature type="transmembrane region" description="Helical" evidence="1">
    <location>
        <begin position="20"/>
        <end position="41"/>
    </location>
</feature>
<dbReference type="RefSeq" id="WP_086594800.1">
    <property type="nucleotide sequence ID" value="NZ_MTSE01000007.1"/>
</dbReference>
<dbReference type="Pfam" id="PF13239">
    <property type="entry name" value="2TM"/>
    <property type="match status" value="1"/>
</dbReference>
<reference evidence="3 4" key="1">
    <citation type="submission" date="2017-01" db="EMBL/GenBank/DDBJ databases">
        <title>A new Hymenobacter.</title>
        <authorList>
            <person name="Liang Y."/>
            <person name="Feng F."/>
        </authorList>
    </citation>
    <scope>NUCLEOTIDE SEQUENCE [LARGE SCALE GENOMIC DNA]</scope>
    <source>
        <strain evidence="3">MIMBbqt21</strain>
    </source>
</reference>
<sequence length="96" mass="11498">METTPRDPQLWHQAKSRARFKASLFTYLAVNALLWIIWAVTSRHQFYPLPWPAWSTIFWGFGLFIQGVNTYGGYGRGTMMEREYERLLRQKQEKLR</sequence>
<evidence type="ECO:0000313" key="3">
    <source>
        <dbReference type="EMBL" id="OUJ73043.1"/>
    </source>
</evidence>
<comment type="caution">
    <text evidence="3">The sequence shown here is derived from an EMBL/GenBank/DDBJ whole genome shotgun (WGS) entry which is preliminary data.</text>
</comment>
<dbReference type="InterPro" id="IPR025698">
    <property type="entry name" value="2TM_dom"/>
</dbReference>
<keyword evidence="1" id="KW-1133">Transmembrane helix</keyword>
<keyword evidence="1" id="KW-0472">Membrane</keyword>
<feature type="domain" description="2TM" evidence="2">
    <location>
        <begin position="13"/>
        <end position="93"/>
    </location>
</feature>
<gene>
    <name evidence="3" type="ORF">BXP70_14455</name>
</gene>
<evidence type="ECO:0000313" key="4">
    <source>
        <dbReference type="Proteomes" id="UP000194873"/>
    </source>
</evidence>
<evidence type="ECO:0000259" key="2">
    <source>
        <dbReference type="Pfam" id="PF13239"/>
    </source>
</evidence>
<dbReference type="Proteomes" id="UP000194873">
    <property type="component" value="Unassembled WGS sequence"/>
</dbReference>